<organism evidence="1">
    <name type="scientific">Leptotrichia alba</name>
    <dbReference type="NCBI Taxonomy" id="3239304"/>
    <lineage>
        <taxon>Bacteria</taxon>
        <taxon>Fusobacteriati</taxon>
        <taxon>Fusobacteriota</taxon>
        <taxon>Fusobacteriia</taxon>
        <taxon>Fusobacteriales</taxon>
        <taxon>Leptotrichiaceae</taxon>
        <taxon>Leptotrichia</taxon>
    </lineage>
</organism>
<proteinExistence type="predicted"/>
<dbReference type="RefSeq" id="WP_369716697.1">
    <property type="nucleotide sequence ID" value="NZ_CP165647.1"/>
</dbReference>
<dbReference type="KEGG" id="lala:AB8B28_02885"/>
<sequence length="796" mass="93565">MIKSINNITLRHLNGIYIQKDELKKIDNNSNFFDENRNTLSVSEFATIVKKFKGFGYTFEKDLAYIISRLDKEYAILLCEEVLENIKEFKSDKNYTIFYKNFPNEVINMETADIYLNQILHYWFGYLPHGKNENTEKEDLGSEPAELAELYHLKFAGDQEIETLFMNLLSSNVTLSQQYLNDVCFLSNGFSDEELEKYCNNIQMKETLTTLASYTLKHRNFLAGNFNTATDILRLITKISNDEFNRKNNSWYSDSIIVKNRIIRNDLNAKHIYFKYFNRTELNAIIKKLDSISNILPDIKRYRKVWHKFFMFYAKKINLKKYKNVKKAVDMLFGEFSFETEKGYFNKMSVNIQNLNNDELKIFITKFSKYSGDYVRNVLSLLNNANETQYEIITNGLKSCMKDVNNRILFQLYDRILNLLEKENLKNTVKKQEISEEKSKNFFKIRNIFRSTINKDKNLENKEIENNQIEKENEIIPRVVNSKGTWRKLDETIFLNENLLKFLLETVKNGILENLKLRNPLEKVFIDESYKNITVTTSEKDSNISLKPMTRGSRFSFNNDAEVLRFFVGWKNIKEKKNEVRVDIDLSVVCFDENFKFLKTVAYYNQVEPNFVFSGDITNAPNGALEFIDVYNLEKLKNSDTRYVLMEIRSYNGFSFEEIGSVYAGVLELTKKEAMSDKNLYSSAVTQGFQILSNTRTTNTILIDFEKNEYVWIDMNMPVSENFSFNNYLNKTDIAHLEDVLKYFVNKKYVTMYELLHLNAIARGTQVFEKENADIIFNKVDNDNPLPLNDILANYI</sequence>
<dbReference type="Gene3D" id="2.60.60.30">
    <property type="entry name" value="sav2460 like domains"/>
    <property type="match status" value="1"/>
</dbReference>
<name>A0AB39V5C0_9FUSO</name>
<dbReference type="EMBL" id="CP165647">
    <property type="protein sequence ID" value="XDU62815.1"/>
    <property type="molecule type" value="Genomic_DNA"/>
</dbReference>
<reference evidence="1" key="1">
    <citation type="submission" date="2024-07" db="EMBL/GenBank/DDBJ databases">
        <authorList>
            <person name="Li X.-J."/>
            <person name="Wang X."/>
        </authorList>
    </citation>
    <scope>NUCLEOTIDE SEQUENCE</scope>
    <source>
        <strain evidence="1">HSP-536</strain>
    </source>
</reference>
<dbReference type="AlphaFoldDB" id="A0AB39V5C0"/>
<protein>
    <recommendedName>
        <fullName evidence="2">TerD domain-containing protein</fullName>
    </recommendedName>
</protein>
<gene>
    <name evidence="1" type="ORF">AB8B28_02885</name>
</gene>
<evidence type="ECO:0000313" key="1">
    <source>
        <dbReference type="EMBL" id="XDU62815.1"/>
    </source>
</evidence>
<accession>A0AB39V5C0</accession>
<evidence type="ECO:0008006" key="2">
    <source>
        <dbReference type="Google" id="ProtNLM"/>
    </source>
</evidence>